<dbReference type="Proteomes" id="UP000320338">
    <property type="component" value="Unassembled WGS sequence"/>
</dbReference>
<keyword evidence="1" id="KW-0732">Signal</keyword>
<gene>
    <name evidence="3" type="ORF">PHY01_43660</name>
</gene>
<dbReference type="EMBL" id="BJNG01000039">
    <property type="protein sequence ID" value="GEC22083.1"/>
    <property type="molecule type" value="Genomic_DNA"/>
</dbReference>
<comment type="caution">
    <text evidence="3">The sequence shown here is derived from an EMBL/GenBank/DDBJ whole genome shotgun (WGS) entry which is preliminary data.</text>
</comment>
<feature type="chain" id="PRO_5021374847" evidence="1">
    <location>
        <begin position="26"/>
        <end position="320"/>
    </location>
</feature>
<protein>
    <submittedName>
        <fullName evidence="3">Glycine/betaine ABC transporter substrate-binding protein</fullName>
    </submittedName>
</protein>
<dbReference type="PROSITE" id="PS51257">
    <property type="entry name" value="PROKAR_LIPOPROTEIN"/>
    <property type="match status" value="1"/>
</dbReference>
<proteinExistence type="predicted"/>
<dbReference type="SUPFAM" id="SSF53850">
    <property type="entry name" value="Periplasmic binding protein-like II"/>
    <property type="match status" value="1"/>
</dbReference>
<keyword evidence="4" id="KW-1185">Reference proteome</keyword>
<name>A0A4Y3WTB0_9PSEU</name>
<evidence type="ECO:0000313" key="4">
    <source>
        <dbReference type="Proteomes" id="UP000320338"/>
    </source>
</evidence>
<accession>A0A4Y3WTB0</accession>
<dbReference type="GO" id="GO:0022857">
    <property type="term" value="F:transmembrane transporter activity"/>
    <property type="evidence" value="ECO:0007669"/>
    <property type="project" value="InterPro"/>
</dbReference>
<dbReference type="OrthoDB" id="9781705at2"/>
<dbReference type="RefSeq" id="WP_141281238.1">
    <property type="nucleotide sequence ID" value="NZ_BAAARZ010000013.1"/>
</dbReference>
<evidence type="ECO:0000259" key="2">
    <source>
        <dbReference type="Pfam" id="PF04069"/>
    </source>
</evidence>
<dbReference type="Gene3D" id="3.40.190.10">
    <property type="entry name" value="Periplasmic binding protein-like II"/>
    <property type="match status" value="1"/>
</dbReference>
<dbReference type="GO" id="GO:0043190">
    <property type="term" value="C:ATP-binding cassette (ABC) transporter complex"/>
    <property type="evidence" value="ECO:0007669"/>
    <property type="project" value="InterPro"/>
</dbReference>
<dbReference type="InterPro" id="IPR007210">
    <property type="entry name" value="ABC_Gly_betaine_transp_sub-bd"/>
</dbReference>
<sequence>MRHTRLATALAAAALLAAGCGGGGASGVGDGSGEGTLAAVDLSGATFRVGSKEFTEQVVLGEIAVQALEAAGADPGQLATITGSTNVRTALTSGELDMYWEYTGTGWSTHLQNEIAAAPRDEAELYTAVREADAANGVAWLAAAPLNNAYAIAIGRATGERLGIATLSDYAALVNSDPANATMCAAAEFLTRDDGLPGVAGTYGFPLPPVAELELSLIPAETAGGTTCTVGEVTVTDGAVSANDLVILEDDRDAFVDYNAAMTVRQEVLDANPRLAEVFDPIAAALTSDVMRGLNERVDVGGELPDEVAEQWLAENGFTA</sequence>
<organism evidence="3 4">
    <name type="scientific">Pseudonocardia hydrocarbonoxydans</name>
    <dbReference type="NCBI Taxonomy" id="76726"/>
    <lineage>
        <taxon>Bacteria</taxon>
        <taxon>Bacillati</taxon>
        <taxon>Actinomycetota</taxon>
        <taxon>Actinomycetes</taxon>
        <taxon>Pseudonocardiales</taxon>
        <taxon>Pseudonocardiaceae</taxon>
        <taxon>Pseudonocardia</taxon>
    </lineage>
</organism>
<dbReference type="Pfam" id="PF04069">
    <property type="entry name" value="OpuAC"/>
    <property type="match status" value="1"/>
</dbReference>
<feature type="signal peptide" evidence="1">
    <location>
        <begin position="1"/>
        <end position="25"/>
    </location>
</feature>
<dbReference type="AlphaFoldDB" id="A0A4Y3WTB0"/>
<dbReference type="Gene3D" id="3.40.190.120">
    <property type="entry name" value="Osmoprotection protein (prox), domain 2"/>
    <property type="match status" value="1"/>
</dbReference>
<evidence type="ECO:0000313" key="3">
    <source>
        <dbReference type="EMBL" id="GEC22083.1"/>
    </source>
</evidence>
<feature type="domain" description="ABC-type glycine betaine transport system substrate-binding" evidence="2">
    <location>
        <begin position="47"/>
        <end position="315"/>
    </location>
</feature>
<evidence type="ECO:0000256" key="1">
    <source>
        <dbReference type="SAM" id="SignalP"/>
    </source>
</evidence>
<reference evidence="3 4" key="1">
    <citation type="submission" date="2019-06" db="EMBL/GenBank/DDBJ databases">
        <title>Whole genome shotgun sequence of Pseudonocardia hydrocarbonoxydans NBRC 14498.</title>
        <authorList>
            <person name="Hosoyama A."/>
            <person name="Uohara A."/>
            <person name="Ohji S."/>
            <person name="Ichikawa N."/>
        </authorList>
    </citation>
    <scope>NUCLEOTIDE SEQUENCE [LARGE SCALE GENOMIC DNA]</scope>
    <source>
        <strain evidence="3 4">NBRC 14498</strain>
    </source>
</reference>